<evidence type="ECO:0000256" key="5">
    <source>
        <dbReference type="ARBA" id="ARBA00023136"/>
    </source>
</evidence>
<feature type="transmembrane region" description="Helical" evidence="6">
    <location>
        <begin position="168"/>
        <end position="191"/>
    </location>
</feature>
<organism evidence="7 8">
    <name type="scientific">Flaviaesturariibacter aridisoli</name>
    <dbReference type="NCBI Taxonomy" id="2545761"/>
    <lineage>
        <taxon>Bacteria</taxon>
        <taxon>Pseudomonadati</taxon>
        <taxon>Bacteroidota</taxon>
        <taxon>Chitinophagia</taxon>
        <taxon>Chitinophagales</taxon>
        <taxon>Chitinophagaceae</taxon>
        <taxon>Flaviaestuariibacter</taxon>
    </lineage>
</organism>
<evidence type="ECO:0000313" key="7">
    <source>
        <dbReference type="EMBL" id="TCZ66523.1"/>
    </source>
</evidence>
<feature type="transmembrane region" description="Helical" evidence="6">
    <location>
        <begin position="229"/>
        <end position="248"/>
    </location>
</feature>
<dbReference type="AlphaFoldDB" id="A0A4R4DYT4"/>
<reference evidence="7 8" key="1">
    <citation type="submission" date="2019-03" db="EMBL/GenBank/DDBJ databases">
        <authorList>
            <person name="Kim M.K.M."/>
        </authorList>
    </citation>
    <scope>NUCLEOTIDE SEQUENCE [LARGE SCALE GENOMIC DNA]</scope>
    <source>
        <strain evidence="7 8">17J68-15</strain>
    </source>
</reference>
<dbReference type="InterPro" id="IPR002794">
    <property type="entry name" value="DUF92_TMEM19"/>
</dbReference>
<dbReference type="OrthoDB" id="9770047at2"/>
<proteinExistence type="inferred from homology"/>
<dbReference type="Proteomes" id="UP000295164">
    <property type="component" value="Unassembled WGS sequence"/>
</dbReference>
<sequence length="249" mass="26160">MFHLLLVLALAGLAVAFRKLTPMGGLAGAVVAGALYWGLGYPGLALLGAFFVLGTLATSYRKQWKEGAGLRDNVQGRKAVQVWSNGGVAALCSLLSFWYAPYAPRDGVDMLTGRETGDAWLVFRLMAAAALSSATADTLASELGNVWGRRYINIRTLRPDSRGVDGAISLEGTLAGLAGSAIIALLYFYGVERNAESAGILVLAGTFGNLADSWLGATLQRRGFLTNDAVNALNTLLAAILVLLLGLLL</sequence>
<feature type="transmembrane region" description="Helical" evidence="6">
    <location>
        <begin position="79"/>
        <end position="100"/>
    </location>
</feature>
<keyword evidence="8" id="KW-1185">Reference proteome</keyword>
<evidence type="ECO:0000256" key="1">
    <source>
        <dbReference type="ARBA" id="ARBA00004141"/>
    </source>
</evidence>
<comment type="subcellular location">
    <subcellularLocation>
        <location evidence="1">Membrane</location>
        <topology evidence="1">Multi-pass membrane protein</topology>
    </subcellularLocation>
</comment>
<evidence type="ECO:0000256" key="4">
    <source>
        <dbReference type="ARBA" id="ARBA00022989"/>
    </source>
</evidence>
<keyword evidence="4 6" id="KW-1133">Transmembrane helix</keyword>
<name>A0A4R4DYT4_9BACT</name>
<comment type="caution">
    <text evidence="7">The sequence shown here is derived from an EMBL/GenBank/DDBJ whole genome shotgun (WGS) entry which is preliminary data.</text>
</comment>
<feature type="transmembrane region" description="Helical" evidence="6">
    <location>
        <begin position="34"/>
        <end position="58"/>
    </location>
</feature>
<evidence type="ECO:0000256" key="3">
    <source>
        <dbReference type="ARBA" id="ARBA00022692"/>
    </source>
</evidence>
<keyword evidence="3 6" id="KW-0812">Transmembrane</keyword>
<keyword evidence="5 6" id="KW-0472">Membrane</keyword>
<dbReference type="PANTHER" id="PTHR13353">
    <property type="entry name" value="TRANSMEMBRANE PROTEIN 19"/>
    <property type="match status" value="1"/>
</dbReference>
<evidence type="ECO:0000313" key="8">
    <source>
        <dbReference type="Proteomes" id="UP000295164"/>
    </source>
</evidence>
<dbReference type="GO" id="GO:0016020">
    <property type="term" value="C:membrane"/>
    <property type="evidence" value="ECO:0007669"/>
    <property type="project" value="UniProtKB-SubCell"/>
</dbReference>
<protein>
    <submittedName>
        <fullName evidence="7">DUF92 domain-containing protein</fullName>
    </submittedName>
</protein>
<dbReference type="Pfam" id="PF01940">
    <property type="entry name" value="DUF92"/>
    <property type="match status" value="1"/>
</dbReference>
<feature type="transmembrane region" description="Helical" evidence="6">
    <location>
        <begin position="197"/>
        <end position="217"/>
    </location>
</feature>
<evidence type="ECO:0000256" key="6">
    <source>
        <dbReference type="SAM" id="Phobius"/>
    </source>
</evidence>
<dbReference type="PANTHER" id="PTHR13353:SF5">
    <property type="entry name" value="TRANSMEMBRANE PROTEIN 19"/>
    <property type="match status" value="1"/>
</dbReference>
<comment type="similarity">
    <text evidence="2">Belongs to the TMEM19 family.</text>
</comment>
<accession>A0A4R4DYT4</accession>
<dbReference type="EMBL" id="SKFH01000042">
    <property type="protein sequence ID" value="TCZ66523.1"/>
    <property type="molecule type" value="Genomic_DNA"/>
</dbReference>
<gene>
    <name evidence="7" type="ORF">E0486_16540</name>
</gene>
<dbReference type="RefSeq" id="WP_131853827.1">
    <property type="nucleotide sequence ID" value="NZ_SKFH01000042.1"/>
</dbReference>
<evidence type="ECO:0000256" key="2">
    <source>
        <dbReference type="ARBA" id="ARBA00009012"/>
    </source>
</evidence>